<keyword evidence="1" id="KW-0812">Transmembrane</keyword>
<name>A0ABP0WSS2_9BRYO</name>
<reference evidence="2 3" key="1">
    <citation type="submission" date="2024-02" db="EMBL/GenBank/DDBJ databases">
        <authorList>
            <consortium name="ELIXIR-Norway"/>
            <consortium name="Elixir Norway"/>
        </authorList>
    </citation>
    <scope>NUCLEOTIDE SEQUENCE [LARGE SCALE GENOMIC DNA]</scope>
</reference>
<dbReference type="EMBL" id="OZ020097">
    <property type="protein sequence ID" value="CAK9269206.1"/>
    <property type="molecule type" value="Genomic_DNA"/>
</dbReference>
<sequence>MGRVLSFTDAVAKSPAQAVLAASGAFSADDLIFVMKVGIIFIIIITVAFSIWRSLSSTSSNDGNLISSSPAGTVDSAANQDGGISNRGDAQTLLEGGILMNNLLTGNSANEGSTDTTGVPVPTILAVVGANQPMIELASSALAV</sequence>
<organism evidence="2 3">
    <name type="scientific">Sphagnum jensenii</name>
    <dbReference type="NCBI Taxonomy" id="128206"/>
    <lineage>
        <taxon>Eukaryota</taxon>
        <taxon>Viridiplantae</taxon>
        <taxon>Streptophyta</taxon>
        <taxon>Embryophyta</taxon>
        <taxon>Bryophyta</taxon>
        <taxon>Sphagnophytina</taxon>
        <taxon>Sphagnopsida</taxon>
        <taxon>Sphagnales</taxon>
        <taxon>Sphagnaceae</taxon>
        <taxon>Sphagnum</taxon>
    </lineage>
</organism>
<accession>A0ABP0WSS2</accession>
<evidence type="ECO:0000256" key="1">
    <source>
        <dbReference type="SAM" id="Phobius"/>
    </source>
</evidence>
<keyword evidence="3" id="KW-1185">Reference proteome</keyword>
<keyword evidence="1" id="KW-1133">Transmembrane helix</keyword>
<protein>
    <submittedName>
        <fullName evidence="2">Uncharacterized protein</fullName>
    </submittedName>
</protein>
<proteinExistence type="predicted"/>
<gene>
    <name evidence="2" type="ORF">CSSPJE1EN1_LOCUS14684</name>
</gene>
<evidence type="ECO:0000313" key="3">
    <source>
        <dbReference type="Proteomes" id="UP001497444"/>
    </source>
</evidence>
<evidence type="ECO:0000313" key="2">
    <source>
        <dbReference type="EMBL" id="CAK9269206.1"/>
    </source>
</evidence>
<feature type="transmembrane region" description="Helical" evidence="1">
    <location>
        <begin position="31"/>
        <end position="52"/>
    </location>
</feature>
<dbReference type="Proteomes" id="UP001497444">
    <property type="component" value="Chromosome 2"/>
</dbReference>
<keyword evidence="1" id="KW-0472">Membrane</keyword>